<evidence type="ECO:0000256" key="7">
    <source>
        <dbReference type="SAM" id="MobiDB-lite"/>
    </source>
</evidence>
<feature type="domain" description="GATA-type" evidence="8">
    <location>
        <begin position="424"/>
        <end position="463"/>
    </location>
</feature>
<dbReference type="InParanoid" id="A0A2N3N8U8"/>
<evidence type="ECO:0000256" key="6">
    <source>
        <dbReference type="PROSITE-ProRule" id="PRU00094"/>
    </source>
</evidence>
<comment type="caution">
    <text evidence="9">The sequence shown here is derived from an EMBL/GenBank/DDBJ whole genome shotgun (WGS) entry which is preliminary data.</text>
</comment>
<evidence type="ECO:0000256" key="3">
    <source>
        <dbReference type="ARBA" id="ARBA00022833"/>
    </source>
</evidence>
<evidence type="ECO:0000313" key="10">
    <source>
        <dbReference type="Proteomes" id="UP000233524"/>
    </source>
</evidence>
<dbReference type="PROSITE" id="PS50114">
    <property type="entry name" value="GATA_ZN_FINGER_2"/>
    <property type="match status" value="1"/>
</dbReference>
<dbReference type="STRING" id="41688.A0A2N3N8U8"/>
<feature type="region of interest" description="Disordered" evidence="7">
    <location>
        <begin position="363"/>
        <end position="421"/>
    </location>
</feature>
<keyword evidence="1" id="KW-0479">Metal-binding</keyword>
<evidence type="ECO:0000256" key="1">
    <source>
        <dbReference type="ARBA" id="ARBA00022723"/>
    </source>
</evidence>
<keyword evidence="10" id="KW-1185">Reference proteome</keyword>
<accession>A0A2N3N8U8</accession>
<dbReference type="VEuPathDB" id="FungiDB:jhhlp_003485"/>
<dbReference type="PANTHER" id="PTHR47172:SF24">
    <property type="entry name" value="GATA ZINC FINGER DOMAIN-CONTAINING PROTEIN 14-RELATED"/>
    <property type="match status" value="1"/>
</dbReference>
<dbReference type="CDD" id="cd00202">
    <property type="entry name" value="ZnF_GATA"/>
    <property type="match status" value="1"/>
</dbReference>
<dbReference type="EMBL" id="NLAX01000010">
    <property type="protein sequence ID" value="PKS08873.1"/>
    <property type="molecule type" value="Genomic_DNA"/>
</dbReference>
<dbReference type="GO" id="GO:0008270">
    <property type="term" value="F:zinc ion binding"/>
    <property type="evidence" value="ECO:0007669"/>
    <property type="project" value="UniProtKB-KW"/>
</dbReference>
<proteinExistence type="predicted"/>
<feature type="compositionally biased region" description="Polar residues" evidence="7">
    <location>
        <begin position="8"/>
        <end position="22"/>
    </location>
</feature>
<evidence type="ECO:0000256" key="2">
    <source>
        <dbReference type="ARBA" id="ARBA00022771"/>
    </source>
</evidence>
<reference evidence="9 10" key="1">
    <citation type="journal article" date="2017" name="G3 (Bethesda)">
        <title>First Draft Genome Sequence of the Pathogenic Fungus Lomentospora prolificans (Formerly Scedosporium prolificans).</title>
        <authorList>
            <person name="Luo R."/>
            <person name="Zimin A."/>
            <person name="Workman R."/>
            <person name="Fan Y."/>
            <person name="Pertea G."/>
            <person name="Grossman N."/>
            <person name="Wear M.P."/>
            <person name="Jia B."/>
            <person name="Miller H."/>
            <person name="Casadevall A."/>
            <person name="Timp W."/>
            <person name="Zhang S.X."/>
            <person name="Salzberg S.L."/>
        </authorList>
    </citation>
    <scope>NUCLEOTIDE SEQUENCE [LARGE SCALE GENOMIC DNA]</scope>
    <source>
        <strain evidence="9 10">JHH-5317</strain>
    </source>
</reference>
<keyword evidence="3" id="KW-0862">Zinc</keyword>
<dbReference type="OrthoDB" id="2162994at2759"/>
<feature type="compositionally biased region" description="Basic and acidic residues" evidence="7">
    <location>
        <begin position="27"/>
        <end position="38"/>
    </location>
</feature>
<dbReference type="SMART" id="SM00401">
    <property type="entry name" value="ZnF_GATA"/>
    <property type="match status" value="1"/>
</dbReference>
<feature type="compositionally biased region" description="Polar residues" evidence="7">
    <location>
        <begin position="176"/>
        <end position="190"/>
    </location>
</feature>
<protein>
    <recommendedName>
        <fullName evidence="8">GATA-type domain-containing protein</fullName>
    </recommendedName>
</protein>
<keyword evidence="4" id="KW-0805">Transcription regulation</keyword>
<gene>
    <name evidence="9" type="ORF">jhhlp_003485</name>
</gene>
<feature type="region of interest" description="Disordered" evidence="7">
    <location>
        <begin position="1"/>
        <end position="205"/>
    </location>
</feature>
<sequence length="477" mass="52404">MEAGDIGTRQSTSARSPNNLYGQASRDGLREAPERRYGETTGLATAATISPTSPYPAPLQSLNSRFPHSNNTPTIPGMITPAEPRRHSDPAEVLPHRQSLPSISEVISSTTGNPPSGFSQTPVAAAPSLATFPPSFASSRPFAESQPTLDKASSRPTHPPSYSRPDPLPPFAESPRPSSFNARPGPTTSGPFGPHPNPPIQPDQGRLESDKMVAEQHPNGSYSQPSSLAPYSAVAQLSGSQLTHTSPYPVSPRHIVPPLPPPYESQRTTRVDESEHLHSRPRYDMTLNRHIEAWTYQECLSRSKIATCTRTIFNFAEGYGKIAQEQHTSRPIPERLPTEREVSDMLANLDYIRRSLENVRDLVQHSSRSEVARESKGKAPVEDDDSPMYDGANKPAAFGASEVKKRRGVRVRPPKNLRAAPPGRCHSCNRIDTPEWRRGPDGARTLCNACGLHYAKLERKRQLEARSIRPRQADETT</sequence>
<dbReference type="InterPro" id="IPR000679">
    <property type="entry name" value="Znf_GATA"/>
</dbReference>
<dbReference type="PROSITE" id="PS00344">
    <property type="entry name" value="GATA_ZN_FINGER_1"/>
    <property type="match status" value="1"/>
</dbReference>
<feature type="compositionally biased region" description="Polar residues" evidence="7">
    <location>
        <begin position="99"/>
        <end position="122"/>
    </location>
</feature>
<keyword evidence="5" id="KW-0804">Transcription</keyword>
<feature type="compositionally biased region" description="Basic and acidic residues" evidence="7">
    <location>
        <begin position="363"/>
        <end position="381"/>
    </location>
</feature>
<evidence type="ECO:0000313" key="9">
    <source>
        <dbReference type="EMBL" id="PKS08873.1"/>
    </source>
</evidence>
<dbReference type="Proteomes" id="UP000233524">
    <property type="component" value="Unassembled WGS sequence"/>
</dbReference>
<dbReference type="Gene3D" id="3.30.50.10">
    <property type="entry name" value="Erythroid Transcription Factor GATA-1, subunit A"/>
    <property type="match status" value="1"/>
</dbReference>
<dbReference type="SUPFAM" id="SSF57716">
    <property type="entry name" value="Glucocorticoid receptor-like (DNA-binding domain)"/>
    <property type="match status" value="1"/>
</dbReference>
<dbReference type="InterPro" id="IPR013088">
    <property type="entry name" value="Znf_NHR/GATA"/>
</dbReference>
<dbReference type="Pfam" id="PF00320">
    <property type="entry name" value="GATA"/>
    <property type="match status" value="1"/>
</dbReference>
<feature type="compositionally biased region" description="Polar residues" evidence="7">
    <location>
        <begin position="60"/>
        <end position="74"/>
    </location>
</feature>
<evidence type="ECO:0000259" key="8">
    <source>
        <dbReference type="PROSITE" id="PS50114"/>
    </source>
</evidence>
<evidence type="ECO:0000256" key="5">
    <source>
        <dbReference type="ARBA" id="ARBA00023163"/>
    </source>
</evidence>
<organism evidence="9 10">
    <name type="scientific">Lomentospora prolificans</name>
    <dbReference type="NCBI Taxonomy" id="41688"/>
    <lineage>
        <taxon>Eukaryota</taxon>
        <taxon>Fungi</taxon>
        <taxon>Dikarya</taxon>
        <taxon>Ascomycota</taxon>
        <taxon>Pezizomycotina</taxon>
        <taxon>Sordariomycetes</taxon>
        <taxon>Hypocreomycetidae</taxon>
        <taxon>Microascales</taxon>
        <taxon>Microascaceae</taxon>
        <taxon>Lomentospora</taxon>
    </lineage>
</organism>
<dbReference type="GO" id="GO:0006355">
    <property type="term" value="P:regulation of DNA-templated transcription"/>
    <property type="evidence" value="ECO:0007669"/>
    <property type="project" value="InterPro"/>
</dbReference>
<dbReference type="PANTHER" id="PTHR47172">
    <property type="entry name" value="OS01G0976800 PROTEIN"/>
    <property type="match status" value="1"/>
</dbReference>
<name>A0A2N3N8U8_9PEZI</name>
<dbReference type="GO" id="GO:0043565">
    <property type="term" value="F:sequence-specific DNA binding"/>
    <property type="evidence" value="ECO:0007669"/>
    <property type="project" value="InterPro"/>
</dbReference>
<dbReference type="AlphaFoldDB" id="A0A2N3N8U8"/>
<evidence type="ECO:0000256" key="4">
    <source>
        <dbReference type="ARBA" id="ARBA00023015"/>
    </source>
</evidence>
<keyword evidence="2 6" id="KW-0863">Zinc-finger</keyword>
<feature type="compositionally biased region" description="Basic residues" evidence="7">
    <location>
        <begin position="404"/>
        <end position="415"/>
    </location>
</feature>